<comment type="function">
    <text evidence="3">Mitochondrial GTPase involved in assembly of the large ribosomal subunit. Plays a role in expression of the mitochondrial translational machinery.</text>
</comment>
<dbReference type="PANTHER" id="PTHR45782:SF4">
    <property type="entry name" value="MITOCHONDRIAL RIBOSOME-ASSOCIATED GTPASE 1"/>
    <property type="match status" value="1"/>
</dbReference>
<dbReference type="PANTHER" id="PTHR45782">
    <property type="entry name" value="MITOCHONDRIAL RIBOSOME-ASSOCIATED GTPASE 1"/>
    <property type="match status" value="1"/>
</dbReference>
<feature type="binding site" evidence="4">
    <location>
        <begin position="134"/>
        <end position="139"/>
    </location>
    <ligand>
        <name>GTP</name>
        <dbReference type="ChEBI" id="CHEBI:37565"/>
    </ligand>
</feature>
<accession>A0A1B2JDT5</accession>
<dbReference type="CDD" id="cd01856">
    <property type="entry name" value="YlqF"/>
    <property type="match status" value="1"/>
</dbReference>
<dbReference type="GO" id="GO:0003924">
    <property type="term" value="F:GTPase activity"/>
    <property type="evidence" value="ECO:0007669"/>
    <property type="project" value="TreeGrafter"/>
</dbReference>
<dbReference type="Proteomes" id="UP000094565">
    <property type="component" value="Chromosome 2"/>
</dbReference>
<dbReference type="InterPro" id="IPR027417">
    <property type="entry name" value="P-loop_NTPase"/>
</dbReference>
<dbReference type="Pfam" id="PF01926">
    <property type="entry name" value="MMR_HSR1"/>
    <property type="match status" value="1"/>
</dbReference>
<name>A0A1B2JDT5_PICPA</name>
<keyword evidence="3" id="KW-0496">Mitochondrion</keyword>
<feature type="domain" description="G" evidence="5">
    <location>
        <begin position="126"/>
        <end position="251"/>
    </location>
</feature>
<dbReference type="SUPFAM" id="SSF52540">
    <property type="entry name" value="P-loop containing nucleoside triphosphate hydrolases"/>
    <property type="match status" value="1"/>
</dbReference>
<dbReference type="EMBL" id="CP014585">
    <property type="protein sequence ID" value="ANZ75928.1"/>
    <property type="molecule type" value="Genomic_DNA"/>
</dbReference>
<evidence type="ECO:0000259" key="5">
    <source>
        <dbReference type="Pfam" id="PF01926"/>
    </source>
</evidence>
<dbReference type="InterPro" id="IPR006073">
    <property type="entry name" value="GTP-bd"/>
</dbReference>
<dbReference type="GO" id="GO:0005743">
    <property type="term" value="C:mitochondrial inner membrane"/>
    <property type="evidence" value="ECO:0007669"/>
    <property type="project" value="UniProtKB-SubCell"/>
</dbReference>
<evidence type="ECO:0000256" key="2">
    <source>
        <dbReference type="ARBA" id="ARBA00023134"/>
    </source>
</evidence>
<sequence length="338" mass="38926">MFVPRRIFPRYNISLADFKGHHVKALTKLTHLAPQIDMVLEVRDSRAPISTRNVLFDKPLQGKEKIVLYSKNDLSGVPIDLLKKWHNNKERFVMVDCRNGGDMKRLIQMIREKHDRMHPKPPLGVRVIITGMPNVGKSTLVNTLRKIGLNRTKNVARTGGQPGVTRSTSEIIRIHQNPEILVYDTPGVFLPKVKDVETMMSLALVGTIKPIKIDPVMVADYLLFVLNLQDPTGSKYRKYIKHPTNDIYELLEKIADKIKRVRRTKNGIQIDEIGSSLHFIDEWKQGRMGKCLFDLDAIKEIDQLQFQENYDEERLRVNYEIKPKVNRQANASNALFEL</sequence>
<gene>
    <name evidence="6" type="primary">MTG1</name>
    <name evidence="6" type="ORF">ATY40_BA7502135</name>
</gene>
<dbReference type="AlphaFoldDB" id="A0A1B2JDT5"/>
<keyword evidence="7" id="KW-1185">Reference proteome</keyword>
<comment type="similarity">
    <text evidence="3">Belongs to the TRAFAC class YlqF/YawG GTPase family. MTG1 subfamily.</text>
</comment>
<dbReference type="PIRSF" id="PIRSF006230">
    <property type="entry name" value="MG442"/>
    <property type="match status" value="1"/>
</dbReference>
<protein>
    <recommendedName>
        <fullName evidence="3">Mitochondrial GTPase 1</fullName>
    </recommendedName>
</protein>
<dbReference type="InterPro" id="IPR016478">
    <property type="entry name" value="GTPase_MTG1"/>
</dbReference>
<dbReference type="GO" id="GO:0032543">
    <property type="term" value="P:mitochondrial translation"/>
    <property type="evidence" value="ECO:0007669"/>
    <property type="project" value="TreeGrafter"/>
</dbReference>
<feature type="binding site" evidence="4">
    <location>
        <position position="187"/>
    </location>
    <ligand>
        <name>GTP</name>
        <dbReference type="ChEBI" id="CHEBI:37565"/>
    </ligand>
</feature>
<organism evidence="6 7">
    <name type="scientific">Komagataella pastoris</name>
    <name type="common">Yeast</name>
    <name type="synonym">Pichia pastoris</name>
    <dbReference type="NCBI Taxonomy" id="4922"/>
    <lineage>
        <taxon>Eukaryota</taxon>
        <taxon>Fungi</taxon>
        <taxon>Dikarya</taxon>
        <taxon>Ascomycota</taxon>
        <taxon>Saccharomycotina</taxon>
        <taxon>Pichiomycetes</taxon>
        <taxon>Pichiales</taxon>
        <taxon>Pichiaceae</taxon>
        <taxon>Komagataella</taxon>
    </lineage>
</organism>
<evidence type="ECO:0000256" key="1">
    <source>
        <dbReference type="ARBA" id="ARBA00022741"/>
    </source>
</evidence>
<dbReference type="GO" id="GO:0005525">
    <property type="term" value="F:GTP binding"/>
    <property type="evidence" value="ECO:0007669"/>
    <property type="project" value="UniProtKB-KW"/>
</dbReference>
<keyword evidence="2 3" id="KW-0342">GTP-binding</keyword>
<dbReference type="Gene3D" id="3.40.50.300">
    <property type="entry name" value="P-loop containing nucleotide triphosphate hydrolases"/>
    <property type="match status" value="1"/>
</dbReference>
<evidence type="ECO:0000313" key="7">
    <source>
        <dbReference type="Proteomes" id="UP000094565"/>
    </source>
</evidence>
<proteinExistence type="inferred from homology"/>
<evidence type="ECO:0000256" key="3">
    <source>
        <dbReference type="PIRNR" id="PIRNR006230"/>
    </source>
</evidence>
<comment type="subcellular location">
    <subcellularLocation>
        <location evidence="3">Mitochondrion inner membrane</location>
        <topology evidence="3">Peripheral membrane protein</topology>
    </subcellularLocation>
</comment>
<dbReference type="OrthoDB" id="269151at2759"/>
<dbReference type="Gene3D" id="1.10.1580.10">
    <property type="match status" value="1"/>
</dbReference>
<evidence type="ECO:0000313" key="6">
    <source>
        <dbReference type="EMBL" id="ANZ75928.1"/>
    </source>
</evidence>
<keyword evidence="1 3" id="KW-0547">Nucleotide-binding</keyword>
<reference evidence="6 7" key="1">
    <citation type="submission" date="2016-02" db="EMBL/GenBank/DDBJ databases">
        <title>Comparative genomic and transcriptomic foundation for Pichia pastoris.</title>
        <authorList>
            <person name="Love K.R."/>
            <person name="Shah K.A."/>
            <person name="Whittaker C.A."/>
            <person name="Wu J."/>
            <person name="Bartlett M.C."/>
            <person name="Ma D."/>
            <person name="Leeson R.L."/>
            <person name="Priest M."/>
            <person name="Young S.K."/>
            <person name="Love J.C."/>
        </authorList>
    </citation>
    <scope>NUCLEOTIDE SEQUENCE [LARGE SCALE GENOMIC DNA]</scope>
    <source>
        <strain evidence="6 7">ATCC 28485</strain>
    </source>
</reference>
<dbReference type="InterPro" id="IPR023179">
    <property type="entry name" value="GTP-bd_ortho_bundle_sf"/>
</dbReference>
<evidence type="ECO:0000256" key="4">
    <source>
        <dbReference type="PIRSR" id="PIRSR006230-1"/>
    </source>
</evidence>